<accession>A0A0L8BLK5</accession>
<organism evidence="2">
    <name type="scientific">Ensifer adhaerens</name>
    <name type="common">Sinorhizobium morelense</name>
    <dbReference type="NCBI Taxonomy" id="106592"/>
    <lineage>
        <taxon>Bacteria</taxon>
        <taxon>Pseudomonadati</taxon>
        <taxon>Pseudomonadota</taxon>
        <taxon>Alphaproteobacteria</taxon>
        <taxon>Hyphomicrobiales</taxon>
        <taxon>Rhizobiaceae</taxon>
        <taxon>Sinorhizobium/Ensifer group</taxon>
        <taxon>Ensifer</taxon>
    </lineage>
</organism>
<name>A0A0L8BLK5_ENSAD</name>
<dbReference type="EMBL" id="LGAP01000019">
    <property type="protein sequence ID" value="KOF15470.1"/>
    <property type="molecule type" value="Genomic_DNA"/>
</dbReference>
<dbReference type="PATRIC" id="fig|106592.7.peg.2557"/>
<dbReference type="Proteomes" id="UP000037425">
    <property type="component" value="Unassembled WGS sequence"/>
</dbReference>
<gene>
    <name evidence="2" type="ORF">AC244_23360</name>
</gene>
<reference evidence="2" key="2">
    <citation type="journal article" date="2017" name="J Genomics">
        <title>Genomic characterization of eight Ensifer strains isolated from pristine caves and a whole genome phylogeny of Ensifer (Sinorhizobium).</title>
        <authorList>
            <person name="Kumar H."/>
            <person name="Gan H."/>
            <person name="Tan M."/>
            <person name="Eng W."/>
            <person name="Barton H."/>
            <person name="Hudson A."/>
            <person name="Savka M."/>
        </authorList>
    </citation>
    <scope>NUCLEOTIDE SEQUENCE</scope>
    <source>
        <strain evidence="2">SD006</strain>
    </source>
</reference>
<comment type="caution">
    <text evidence="2">The sequence shown here is derived from an EMBL/GenBank/DDBJ whole genome shotgun (WGS) entry which is preliminary data.</text>
</comment>
<dbReference type="AlphaFoldDB" id="A0A0L8BLK5"/>
<proteinExistence type="predicted"/>
<feature type="region of interest" description="Disordered" evidence="1">
    <location>
        <begin position="23"/>
        <end position="63"/>
    </location>
</feature>
<protein>
    <submittedName>
        <fullName evidence="2">Uncharacterized protein</fullName>
    </submittedName>
</protein>
<evidence type="ECO:0000313" key="2">
    <source>
        <dbReference type="EMBL" id="KOF15470.1"/>
    </source>
</evidence>
<sequence>MPGFAGPPMFIFLVFGRVDRVPPAKPRGGSKPARHRIGSECSTNDAMASPTAPRVKYDAQRTL</sequence>
<reference evidence="2" key="1">
    <citation type="submission" date="2015-07" db="EMBL/GenBank/DDBJ databases">
        <authorList>
            <person name="Eng W.W.H."/>
            <person name="Gan H.M."/>
            <person name="Barton H.A."/>
            <person name="Savka M.A."/>
        </authorList>
    </citation>
    <scope>NUCLEOTIDE SEQUENCE</scope>
    <source>
        <strain evidence="2">SD006</strain>
    </source>
</reference>
<evidence type="ECO:0000256" key="1">
    <source>
        <dbReference type="SAM" id="MobiDB-lite"/>
    </source>
</evidence>